<dbReference type="Pfam" id="PF23571">
    <property type="entry name" value="GH3_M"/>
    <property type="match status" value="1"/>
</dbReference>
<proteinExistence type="inferred from homology"/>
<dbReference type="Proteomes" id="UP000886520">
    <property type="component" value="Chromosome 7"/>
</dbReference>
<reference evidence="3" key="1">
    <citation type="submission" date="2021-01" db="EMBL/GenBank/DDBJ databases">
        <title>Adiantum capillus-veneris genome.</title>
        <authorList>
            <person name="Fang Y."/>
            <person name="Liao Q."/>
        </authorList>
    </citation>
    <scope>NUCLEOTIDE SEQUENCE</scope>
    <source>
        <strain evidence="3">H3</strain>
        <tissue evidence="3">Leaf</tissue>
    </source>
</reference>
<accession>A0A9D4V060</accession>
<evidence type="ECO:0000313" key="4">
    <source>
        <dbReference type="Proteomes" id="UP000886520"/>
    </source>
</evidence>
<dbReference type="OrthoDB" id="10004661at2759"/>
<comment type="similarity">
    <text evidence="1">Belongs to the IAA-amido conjugating enzyme family.</text>
</comment>
<dbReference type="Pfam" id="PF03321">
    <property type="entry name" value="GH3"/>
    <property type="match status" value="1"/>
</dbReference>
<feature type="non-terminal residue" evidence="3">
    <location>
        <position position="1"/>
    </location>
</feature>
<feature type="non-terminal residue" evidence="3">
    <location>
        <position position="224"/>
    </location>
</feature>
<name>A0A9D4V060_ADICA</name>
<dbReference type="InterPro" id="IPR055377">
    <property type="entry name" value="GH3_M"/>
</dbReference>
<dbReference type="AlphaFoldDB" id="A0A9D4V060"/>
<dbReference type="EMBL" id="JABFUD020000007">
    <property type="protein sequence ID" value="KAI5077194.1"/>
    <property type="molecule type" value="Genomic_DNA"/>
</dbReference>
<protein>
    <recommendedName>
        <fullName evidence="2">GH3 middle domain-containing protein</fullName>
    </recommendedName>
</protein>
<comment type="caution">
    <text evidence="3">The sequence shown here is derived from an EMBL/GenBank/DDBJ whole genome shotgun (WGS) entry which is preliminary data.</text>
</comment>
<dbReference type="InterPro" id="IPR004993">
    <property type="entry name" value="GH3"/>
</dbReference>
<dbReference type="GO" id="GO:0005737">
    <property type="term" value="C:cytoplasm"/>
    <property type="evidence" value="ECO:0007669"/>
    <property type="project" value="TreeGrafter"/>
</dbReference>
<evidence type="ECO:0000259" key="2">
    <source>
        <dbReference type="Pfam" id="PF23571"/>
    </source>
</evidence>
<evidence type="ECO:0000313" key="3">
    <source>
        <dbReference type="EMBL" id="KAI5077194.1"/>
    </source>
</evidence>
<organism evidence="3 4">
    <name type="scientific">Adiantum capillus-veneris</name>
    <name type="common">Maidenhair fern</name>
    <dbReference type="NCBI Taxonomy" id="13818"/>
    <lineage>
        <taxon>Eukaryota</taxon>
        <taxon>Viridiplantae</taxon>
        <taxon>Streptophyta</taxon>
        <taxon>Embryophyta</taxon>
        <taxon>Tracheophyta</taxon>
        <taxon>Polypodiopsida</taxon>
        <taxon>Polypodiidae</taxon>
        <taxon>Polypodiales</taxon>
        <taxon>Pteridineae</taxon>
        <taxon>Pteridaceae</taxon>
        <taxon>Vittarioideae</taxon>
        <taxon>Adiantum</taxon>
    </lineage>
</organism>
<dbReference type="GO" id="GO:0016881">
    <property type="term" value="F:acid-amino acid ligase activity"/>
    <property type="evidence" value="ECO:0007669"/>
    <property type="project" value="TreeGrafter"/>
</dbReference>
<keyword evidence="4" id="KW-1185">Reference proteome</keyword>
<dbReference type="PANTHER" id="PTHR31901">
    <property type="entry name" value="GH3 DOMAIN-CONTAINING PROTEIN"/>
    <property type="match status" value="1"/>
</dbReference>
<evidence type="ECO:0000256" key="1">
    <source>
        <dbReference type="ARBA" id="ARBA00008068"/>
    </source>
</evidence>
<dbReference type="PANTHER" id="PTHR31901:SF5">
    <property type="entry name" value="JASMONOYL--L-AMINO ACID SYNTHETASE JAR1"/>
    <property type="match status" value="1"/>
</dbReference>
<feature type="domain" description="GH3 middle" evidence="2">
    <location>
        <begin position="159"/>
        <end position="223"/>
    </location>
</feature>
<sequence length="224" mass="24788">MYCHLLCALVHRDDVEVLTAIFAFTLVEALRMLEVEWKNLCHDIKFGHLNQSKMIDPSLRAIMKHKVLTCGNARRADQVAAICEAASQQCAWNGIIKQLWPRCKYVLSIMTGSMETYVERLQAYAGKDVPLVSADYGASEGWIAANINPRSPPNQVSFTTIPSLGYFEFLPLSNVIENAKVAPSSSSSSDQVGHMCTSNLETTPVNLDEVKLGQDYQIVMTTTG</sequence>
<gene>
    <name evidence="3" type="ORF">GOP47_0007018</name>
</gene>